<sequence>MKKVLVAGATGYLGKYVVQTLKQQGYWVRALVRNQKKLSQTGKFGEPAVAHFVDDVFVGEITRPETLKGALEGIDWVFSSVGITRQKDGLSFWEVDYQANKNLLALAQQASIEKFVFVSVFQGEALAHKLAVAQAREAFVKELKQSGIAYSIVRPSGYYSDMSEFMTMAAQGRVFMVGNGSGVINPIHGADLAEVCVRAFQEDVPEVDAGGQEMFSYQRIGEMAFDVLDSKPRFLNIPVWATKVLIALIKPFNKQQADLFRFFVTAANNTEIAPKYGKHSLRQYFLDFALQKDSQESGVGSQ</sequence>
<dbReference type="OrthoDB" id="9803892at2"/>
<proteinExistence type="predicted"/>
<dbReference type="PANTHER" id="PTHR15020:SF50">
    <property type="entry name" value="UPF0659 PROTEIN YMR090W"/>
    <property type="match status" value="1"/>
</dbReference>
<dbReference type="CDD" id="cd05243">
    <property type="entry name" value="SDR_a5"/>
    <property type="match status" value="1"/>
</dbReference>
<dbReference type="eggNOG" id="COG0702">
    <property type="taxonomic scope" value="Bacteria"/>
</dbReference>
<evidence type="ECO:0000313" key="2">
    <source>
        <dbReference type="EMBL" id="EAY26285.1"/>
    </source>
</evidence>
<comment type="caution">
    <text evidence="2">The sequence shown here is derived from an EMBL/GenBank/DDBJ whole genome shotgun (WGS) entry which is preliminary data.</text>
</comment>
<dbReference type="Proteomes" id="UP000004095">
    <property type="component" value="Unassembled WGS sequence"/>
</dbReference>
<dbReference type="InterPro" id="IPR016040">
    <property type="entry name" value="NAD(P)-bd_dom"/>
</dbReference>
<dbReference type="Gene3D" id="3.40.50.720">
    <property type="entry name" value="NAD(P)-binding Rossmann-like Domain"/>
    <property type="match status" value="1"/>
</dbReference>
<evidence type="ECO:0000313" key="3">
    <source>
        <dbReference type="Proteomes" id="UP000004095"/>
    </source>
</evidence>
<dbReference type="PANTHER" id="PTHR15020">
    <property type="entry name" value="FLAVIN REDUCTASE-RELATED"/>
    <property type="match status" value="1"/>
</dbReference>
<keyword evidence="2" id="KW-0413">Isomerase</keyword>
<name>A1ZTM5_MICM2</name>
<keyword evidence="3" id="KW-1185">Reference proteome</keyword>
<protein>
    <submittedName>
        <fullName evidence="2">3-beta hydroxysteroid dehydrogenase/isomerase family</fullName>
    </submittedName>
</protein>
<dbReference type="SUPFAM" id="SSF51735">
    <property type="entry name" value="NAD(P)-binding Rossmann-fold domains"/>
    <property type="match status" value="1"/>
</dbReference>
<accession>A1ZTM5</accession>
<organism evidence="2 3">
    <name type="scientific">Microscilla marina ATCC 23134</name>
    <dbReference type="NCBI Taxonomy" id="313606"/>
    <lineage>
        <taxon>Bacteria</taxon>
        <taxon>Pseudomonadati</taxon>
        <taxon>Bacteroidota</taxon>
        <taxon>Cytophagia</taxon>
        <taxon>Cytophagales</taxon>
        <taxon>Microscillaceae</taxon>
        <taxon>Microscilla</taxon>
    </lineage>
</organism>
<gene>
    <name evidence="2" type="ORF">M23134_01608</name>
</gene>
<dbReference type="EMBL" id="AAWS01000036">
    <property type="protein sequence ID" value="EAY26285.1"/>
    <property type="molecule type" value="Genomic_DNA"/>
</dbReference>
<reference evidence="2 3" key="1">
    <citation type="submission" date="2007-01" db="EMBL/GenBank/DDBJ databases">
        <authorList>
            <person name="Haygood M."/>
            <person name="Podell S."/>
            <person name="Anderson C."/>
            <person name="Hopkinson B."/>
            <person name="Roe K."/>
            <person name="Barbeau K."/>
            <person name="Gaasterland T."/>
            <person name="Ferriera S."/>
            <person name="Johnson J."/>
            <person name="Kravitz S."/>
            <person name="Beeson K."/>
            <person name="Sutton G."/>
            <person name="Rogers Y.-H."/>
            <person name="Friedman R."/>
            <person name="Frazier M."/>
            <person name="Venter J.C."/>
        </authorList>
    </citation>
    <scope>NUCLEOTIDE SEQUENCE [LARGE SCALE GENOMIC DNA]</scope>
    <source>
        <strain evidence="2 3">ATCC 23134</strain>
    </source>
</reference>
<dbReference type="InterPro" id="IPR036291">
    <property type="entry name" value="NAD(P)-bd_dom_sf"/>
</dbReference>
<dbReference type="Pfam" id="PF13460">
    <property type="entry name" value="NAD_binding_10"/>
    <property type="match status" value="1"/>
</dbReference>
<dbReference type="AlphaFoldDB" id="A1ZTM5"/>
<dbReference type="GO" id="GO:0016853">
    <property type="term" value="F:isomerase activity"/>
    <property type="evidence" value="ECO:0007669"/>
    <property type="project" value="UniProtKB-KW"/>
</dbReference>
<feature type="domain" description="NAD(P)-binding" evidence="1">
    <location>
        <begin position="8"/>
        <end position="202"/>
    </location>
</feature>
<dbReference type="RefSeq" id="WP_002701299.1">
    <property type="nucleotide sequence ID" value="NZ_AAWS01000036.1"/>
</dbReference>
<evidence type="ECO:0000259" key="1">
    <source>
        <dbReference type="Pfam" id="PF13460"/>
    </source>
</evidence>